<keyword evidence="8" id="KW-1185">Reference proteome</keyword>
<evidence type="ECO:0000256" key="1">
    <source>
        <dbReference type="ARBA" id="ARBA00023015"/>
    </source>
</evidence>
<evidence type="ECO:0000313" key="7">
    <source>
        <dbReference type="EMBL" id="MFI1965535.1"/>
    </source>
</evidence>
<evidence type="ECO:0000256" key="5">
    <source>
        <dbReference type="SAM" id="MobiDB-lite"/>
    </source>
</evidence>
<dbReference type="Proteomes" id="UP001611548">
    <property type="component" value="Unassembled WGS sequence"/>
</dbReference>
<dbReference type="SUPFAM" id="SSF46689">
    <property type="entry name" value="Homeodomain-like"/>
    <property type="match status" value="1"/>
</dbReference>
<evidence type="ECO:0000256" key="3">
    <source>
        <dbReference type="ARBA" id="ARBA00023163"/>
    </source>
</evidence>
<dbReference type="RefSeq" id="WP_107098290.1">
    <property type="nucleotide sequence ID" value="NZ_JBIRWE010000006.1"/>
</dbReference>
<feature type="compositionally biased region" description="Low complexity" evidence="5">
    <location>
        <begin position="1"/>
        <end position="23"/>
    </location>
</feature>
<sequence>MTPMAPARTSTTTGPTGPAGPRLGLRERKKIKTRQAIRHAAYRLFTERGYGATPIERIAEAAEVSPSTVFRYFPTKEDLVLTDEYDPMIGELLRNRPAGEPALESIRHVMIGTLREAAAHEREETLLRARLVSEVPAIRARMSESNAATGRMLADVLAERTGRSADDLEMRLFVTVVLNAFEEALLYWAERGAAKDLVDILDRTVDTLATGLPLQPGLPLD</sequence>
<keyword evidence="3" id="KW-0804">Transcription</keyword>
<dbReference type="InterPro" id="IPR041347">
    <property type="entry name" value="MftR_C"/>
</dbReference>
<evidence type="ECO:0000259" key="6">
    <source>
        <dbReference type="PROSITE" id="PS50977"/>
    </source>
</evidence>
<feature type="region of interest" description="Disordered" evidence="5">
    <location>
        <begin position="1"/>
        <end position="28"/>
    </location>
</feature>
<reference evidence="7 8" key="1">
    <citation type="submission" date="2024-10" db="EMBL/GenBank/DDBJ databases">
        <title>The Natural Products Discovery Center: Release of the First 8490 Sequenced Strains for Exploring Actinobacteria Biosynthetic Diversity.</title>
        <authorList>
            <person name="Kalkreuter E."/>
            <person name="Kautsar S.A."/>
            <person name="Yang D."/>
            <person name="Bader C.D."/>
            <person name="Teijaro C.N."/>
            <person name="Fluegel L."/>
            <person name="Davis C.M."/>
            <person name="Simpson J.R."/>
            <person name="Lauterbach L."/>
            <person name="Steele A.D."/>
            <person name="Gui C."/>
            <person name="Meng S."/>
            <person name="Li G."/>
            <person name="Viehrig K."/>
            <person name="Ye F."/>
            <person name="Su P."/>
            <person name="Kiefer A.F."/>
            <person name="Nichols A."/>
            <person name="Cepeda A.J."/>
            <person name="Yan W."/>
            <person name="Fan B."/>
            <person name="Jiang Y."/>
            <person name="Adhikari A."/>
            <person name="Zheng C.-J."/>
            <person name="Schuster L."/>
            <person name="Cowan T.M."/>
            <person name="Smanski M.J."/>
            <person name="Chevrette M.G."/>
            <person name="De Carvalho L.P.S."/>
            <person name="Shen B."/>
        </authorList>
    </citation>
    <scope>NUCLEOTIDE SEQUENCE [LARGE SCALE GENOMIC DNA]</scope>
    <source>
        <strain evidence="7 8">NPDC020327</strain>
    </source>
</reference>
<dbReference type="InterPro" id="IPR001647">
    <property type="entry name" value="HTH_TetR"/>
</dbReference>
<organism evidence="7 8">
    <name type="scientific">Streptomyces pathocidini</name>
    <dbReference type="NCBI Taxonomy" id="1650571"/>
    <lineage>
        <taxon>Bacteria</taxon>
        <taxon>Bacillati</taxon>
        <taxon>Actinomycetota</taxon>
        <taxon>Actinomycetes</taxon>
        <taxon>Kitasatosporales</taxon>
        <taxon>Streptomycetaceae</taxon>
        <taxon>Streptomyces</taxon>
    </lineage>
</organism>
<comment type="caution">
    <text evidence="7">The sequence shown here is derived from an EMBL/GenBank/DDBJ whole genome shotgun (WGS) entry which is preliminary data.</text>
</comment>
<gene>
    <name evidence="7" type="ORF">ACH429_15720</name>
</gene>
<proteinExistence type="predicted"/>
<dbReference type="Gene3D" id="1.10.10.60">
    <property type="entry name" value="Homeodomain-like"/>
    <property type="match status" value="1"/>
</dbReference>
<feature type="DNA-binding region" description="H-T-H motif" evidence="4">
    <location>
        <begin position="54"/>
        <end position="73"/>
    </location>
</feature>
<dbReference type="PANTHER" id="PTHR30055">
    <property type="entry name" value="HTH-TYPE TRANSCRIPTIONAL REGULATOR RUTR"/>
    <property type="match status" value="1"/>
</dbReference>
<dbReference type="Gene3D" id="1.10.357.10">
    <property type="entry name" value="Tetracycline Repressor, domain 2"/>
    <property type="match status" value="1"/>
</dbReference>
<dbReference type="PANTHER" id="PTHR30055:SF234">
    <property type="entry name" value="HTH-TYPE TRANSCRIPTIONAL REGULATOR BETI"/>
    <property type="match status" value="1"/>
</dbReference>
<accession>A0ABW7UUU5</accession>
<dbReference type="Pfam" id="PF00440">
    <property type="entry name" value="TetR_N"/>
    <property type="match status" value="1"/>
</dbReference>
<dbReference type="Pfam" id="PF17754">
    <property type="entry name" value="TetR_C_14"/>
    <property type="match status" value="1"/>
</dbReference>
<protein>
    <submittedName>
        <fullName evidence="7">TetR/AcrR family transcriptional regulator</fullName>
    </submittedName>
</protein>
<dbReference type="InterPro" id="IPR009057">
    <property type="entry name" value="Homeodomain-like_sf"/>
</dbReference>
<name>A0ABW7UUU5_9ACTN</name>
<dbReference type="PROSITE" id="PS50977">
    <property type="entry name" value="HTH_TETR_2"/>
    <property type="match status" value="1"/>
</dbReference>
<dbReference type="EMBL" id="JBIRWE010000006">
    <property type="protein sequence ID" value="MFI1965535.1"/>
    <property type="molecule type" value="Genomic_DNA"/>
</dbReference>
<keyword evidence="1" id="KW-0805">Transcription regulation</keyword>
<keyword evidence="2 4" id="KW-0238">DNA-binding</keyword>
<feature type="domain" description="HTH tetR-type" evidence="6">
    <location>
        <begin position="31"/>
        <end position="91"/>
    </location>
</feature>
<dbReference type="InterPro" id="IPR050109">
    <property type="entry name" value="HTH-type_TetR-like_transc_reg"/>
</dbReference>
<evidence type="ECO:0000256" key="2">
    <source>
        <dbReference type="ARBA" id="ARBA00023125"/>
    </source>
</evidence>
<dbReference type="PRINTS" id="PR00455">
    <property type="entry name" value="HTHTETR"/>
</dbReference>
<evidence type="ECO:0000313" key="8">
    <source>
        <dbReference type="Proteomes" id="UP001611548"/>
    </source>
</evidence>
<evidence type="ECO:0000256" key="4">
    <source>
        <dbReference type="PROSITE-ProRule" id="PRU00335"/>
    </source>
</evidence>